<accession>A0A0N8H507</accession>
<dbReference type="AlphaFoldDB" id="A0A0N8H507"/>
<dbReference type="OrthoDB" id="3344043at2759"/>
<reference evidence="2 3" key="1">
    <citation type="submission" date="2015-09" db="EMBL/GenBank/DDBJ databases">
        <title>Draft genome of a European isolate of the apple canker pathogen Neonectria ditissima.</title>
        <authorList>
            <person name="Gomez-Cortecero A."/>
            <person name="Harrison R.J."/>
            <person name="Armitage A.D."/>
        </authorList>
    </citation>
    <scope>NUCLEOTIDE SEQUENCE [LARGE SCALE GENOMIC DNA]</scope>
    <source>
        <strain evidence="2 3">R09/05</strain>
    </source>
</reference>
<gene>
    <name evidence="2" type="ORF">AK830_g11727</name>
</gene>
<dbReference type="STRING" id="78410.A0A0N8H507"/>
<organism evidence="2 3">
    <name type="scientific">Neonectria ditissima</name>
    <dbReference type="NCBI Taxonomy" id="78410"/>
    <lineage>
        <taxon>Eukaryota</taxon>
        <taxon>Fungi</taxon>
        <taxon>Dikarya</taxon>
        <taxon>Ascomycota</taxon>
        <taxon>Pezizomycotina</taxon>
        <taxon>Sordariomycetes</taxon>
        <taxon>Hypocreomycetidae</taxon>
        <taxon>Hypocreales</taxon>
        <taxon>Nectriaceae</taxon>
        <taxon>Neonectria</taxon>
    </lineage>
</organism>
<sequence length="547" mass="60995">MVISQSTYVLKDPKELLLYTPDEQSLRLRRRVRWDHCLGEAFGQAFEDLKSLETALGQFLGAFARMSLALAEGQVNIGKHHREEFIDFAEASYGLSFVSSARSIFPALSSSDLHRIMLSTLAKSFDQAQNQFDESVLSFKRSCLCLYCKGNFDSETYDCLLALAATLVDLISTVSAIHFEGECALQPIFEGLRSFYERSANHHHRSEGPMTEGWQALFHRWRKGYDGNLYPPMNQLGMLLEEALFLFTGTNSDGGASFYHADLPAKPRSAICASGVCVFIEGMISMSARADLLRRIHVIPGRIGRLNLENSSSVPRQYDSILDVINWPQSTLQGLQIEAPSRADSALGGSEGETDAESRQELSTQHDSRTHDSVDLKMTAEVAESGDAGEITFFYRISSAVGHVIVPPGKVTMGVLRYTGVVACDKTKCFAGSTDLTKLYTVKSGWHLDENKADEMDLPMVMCLDWSNVRNSEIGRPSAKQDRIKETGVYALLCPGDRPHAEVVKRERQASPRWYCEGNIPYCLELMIDLGFGRRALSNFVHFYLLN</sequence>
<proteinExistence type="predicted"/>
<protein>
    <submittedName>
        <fullName evidence="2">Uncharacterized protein</fullName>
    </submittedName>
</protein>
<evidence type="ECO:0000256" key="1">
    <source>
        <dbReference type="SAM" id="MobiDB-lite"/>
    </source>
</evidence>
<evidence type="ECO:0000313" key="3">
    <source>
        <dbReference type="Proteomes" id="UP000050424"/>
    </source>
</evidence>
<comment type="caution">
    <text evidence="2">The sequence shown here is derived from an EMBL/GenBank/DDBJ whole genome shotgun (WGS) entry which is preliminary data.</text>
</comment>
<feature type="compositionally biased region" description="Basic and acidic residues" evidence="1">
    <location>
        <begin position="356"/>
        <end position="371"/>
    </location>
</feature>
<keyword evidence="3" id="KW-1185">Reference proteome</keyword>
<dbReference type="EMBL" id="LKCW01000296">
    <property type="protein sequence ID" value="KPM34844.1"/>
    <property type="molecule type" value="Genomic_DNA"/>
</dbReference>
<name>A0A0N8H507_9HYPO</name>
<evidence type="ECO:0000313" key="2">
    <source>
        <dbReference type="EMBL" id="KPM34844.1"/>
    </source>
</evidence>
<feature type="region of interest" description="Disordered" evidence="1">
    <location>
        <begin position="343"/>
        <end position="371"/>
    </location>
</feature>
<dbReference type="Proteomes" id="UP000050424">
    <property type="component" value="Unassembled WGS sequence"/>
</dbReference>